<dbReference type="InterPro" id="IPR031304">
    <property type="entry name" value="SLT_2"/>
</dbReference>
<keyword evidence="1" id="KW-0732">Signal</keyword>
<dbReference type="KEGG" id="acob:P0Y56_01590"/>
<dbReference type="GO" id="GO:0008933">
    <property type="term" value="F:peptidoglycan lytic transglycosylase activity"/>
    <property type="evidence" value="ECO:0007669"/>
    <property type="project" value="TreeGrafter"/>
</dbReference>
<reference evidence="3" key="1">
    <citation type="submission" date="2023-03" db="EMBL/GenBank/DDBJ databases">
        <title>Andean soil-derived lignocellulolytic bacterial consortium as a source of novel taxa and putative plastic-active enzymes.</title>
        <authorList>
            <person name="Diaz-Garcia L."/>
            <person name="Chuvochina M."/>
            <person name="Feuerriegel G."/>
            <person name="Bunk B."/>
            <person name="Sproer C."/>
            <person name="Streit W.R."/>
            <person name="Rodriguez L.M."/>
            <person name="Overmann J."/>
            <person name="Jimenez D.J."/>
        </authorList>
    </citation>
    <scope>NUCLEOTIDE SEQUENCE</scope>
    <source>
        <strain evidence="3">MAG 26</strain>
    </source>
</reference>
<evidence type="ECO:0000259" key="2">
    <source>
        <dbReference type="Pfam" id="PF13406"/>
    </source>
</evidence>
<dbReference type="SUPFAM" id="SSF53955">
    <property type="entry name" value="Lysozyme-like"/>
    <property type="match status" value="1"/>
</dbReference>
<dbReference type="Proteomes" id="UP001218362">
    <property type="component" value="Chromosome"/>
</dbReference>
<dbReference type="InterPro" id="IPR043426">
    <property type="entry name" value="MltB-like"/>
</dbReference>
<dbReference type="PANTHER" id="PTHR30163:SF8">
    <property type="entry name" value="LYTIC MUREIN TRANSGLYCOSYLASE"/>
    <property type="match status" value="1"/>
</dbReference>
<dbReference type="EMBL" id="CP119316">
    <property type="protein sequence ID" value="WEK47005.1"/>
    <property type="molecule type" value="Genomic_DNA"/>
</dbReference>
<dbReference type="Pfam" id="PF13406">
    <property type="entry name" value="SLT_2"/>
    <property type="match status" value="1"/>
</dbReference>
<dbReference type="InterPro" id="IPR023346">
    <property type="entry name" value="Lysozyme-like_dom_sf"/>
</dbReference>
<dbReference type="InterPro" id="IPR011970">
    <property type="entry name" value="MltB_2"/>
</dbReference>
<feature type="signal peptide" evidence="1">
    <location>
        <begin position="1"/>
        <end position="25"/>
    </location>
</feature>
<evidence type="ECO:0000256" key="1">
    <source>
        <dbReference type="SAM" id="SignalP"/>
    </source>
</evidence>
<dbReference type="PANTHER" id="PTHR30163">
    <property type="entry name" value="MEMBRANE-BOUND LYTIC MUREIN TRANSGLYCOSYLASE B"/>
    <property type="match status" value="1"/>
</dbReference>
<dbReference type="GO" id="GO:0009253">
    <property type="term" value="P:peptidoglycan catabolic process"/>
    <property type="evidence" value="ECO:0007669"/>
    <property type="project" value="TreeGrafter"/>
</dbReference>
<sequence length="355" mass="38008">MSIRSHILALSALFTLAAAPNGAEAQEVVQPLPTAASAGAADPSFAAYVRQLAAQARAQGVSEATIASMTAGLTPNSRVIALDRSQPAGPPGSGFPPLAPYLAQHIDANRIGGGQRVYAASGDLARQVERTYGVPAPVVIAIWGHETNYGTVKGDFDLARSLASLAWEGRRRDLFAQEFVDVLKIADTGVPRSSLVGSYAGAFGNPQFLPSVYLRLAVDGDGDGRKDIWSNRTDTLLSIANYFRDAGWRPEQPWGVGASVPAGFDIGAYKGEIVSPVCPRVHERFSQWKTVNEWKQLGVYPQAPIGDNVMVSLFQPDGPGTRAWLLTGNYRVILEYNCSNYYAMSVGLLADEIVK</sequence>
<evidence type="ECO:0000313" key="4">
    <source>
        <dbReference type="Proteomes" id="UP001218362"/>
    </source>
</evidence>
<accession>A0AAJ6BQ06</accession>
<feature type="chain" id="PRO_5042485721" evidence="1">
    <location>
        <begin position="26"/>
        <end position="355"/>
    </location>
</feature>
<organism evidence="3 4">
    <name type="scientific">Candidatus Andeanibacterium colombiense</name>
    <dbReference type="NCBI Taxonomy" id="3121345"/>
    <lineage>
        <taxon>Bacteria</taxon>
        <taxon>Pseudomonadati</taxon>
        <taxon>Pseudomonadota</taxon>
        <taxon>Alphaproteobacteria</taxon>
        <taxon>Sphingomonadales</taxon>
        <taxon>Sphingomonadaceae</taxon>
        <taxon>Candidatus Andeanibacterium</taxon>
    </lineage>
</organism>
<feature type="domain" description="Transglycosylase SLT" evidence="2">
    <location>
        <begin position="45"/>
        <end position="351"/>
    </location>
</feature>
<dbReference type="Gene3D" id="1.10.530.10">
    <property type="match status" value="1"/>
</dbReference>
<dbReference type="Gene3D" id="1.10.8.350">
    <property type="entry name" value="Bacterial muramidase"/>
    <property type="match status" value="1"/>
</dbReference>
<proteinExistence type="predicted"/>
<evidence type="ECO:0000313" key="3">
    <source>
        <dbReference type="EMBL" id="WEK47005.1"/>
    </source>
</evidence>
<gene>
    <name evidence="3" type="ORF">P0Y56_01590</name>
</gene>
<dbReference type="NCBIfam" id="TIGR02283">
    <property type="entry name" value="MltB_2"/>
    <property type="match status" value="1"/>
</dbReference>
<dbReference type="AlphaFoldDB" id="A0AAJ6BQ06"/>
<protein>
    <submittedName>
        <fullName evidence="3">Lytic murein transglycosylase</fullName>
    </submittedName>
</protein>
<name>A0AAJ6BQ06_9SPHN</name>